<evidence type="ECO:0000256" key="1">
    <source>
        <dbReference type="PROSITE-ProRule" id="PRU00288"/>
    </source>
</evidence>
<dbReference type="PANTHER" id="PTHR45705">
    <property type="entry name" value="FI20236P1"/>
    <property type="match status" value="1"/>
</dbReference>
<feature type="compositionally biased region" description="Low complexity" evidence="2">
    <location>
        <begin position="379"/>
        <end position="406"/>
    </location>
</feature>
<feature type="region of interest" description="Disordered" evidence="2">
    <location>
        <begin position="156"/>
        <end position="603"/>
    </location>
</feature>
<dbReference type="SMART" id="SM00105">
    <property type="entry name" value="ArfGap"/>
    <property type="match status" value="1"/>
</dbReference>
<accession>A0A6A6NQB2</accession>
<gene>
    <name evidence="4" type="ORF">BDY21DRAFT_387914</name>
</gene>
<dbReference type="OrthoDB" id="10266696at2759"/>
<evidence type="ECO:0000313" key="4">
    <source>
        <dbReference type="EMBL" id="KAF2453768.1"/>
    </source>
</evidence>
<dbReference type="EMBL" id="MU001695">
    <property type="protein sequence ID" value="KAF2453768.1"/>
    <property type="molecule type" value="Genomic_DNA"/>
</dbReference>
<dbReference type="PRINTS" id="PR00405">
    <property type="entry name" value="REVINTRACTNG"/>
</dbReference>
<feature type="compositionally biased region" description="Low complexity" evidence="2">
    <location>
        <begin position="561"/>
        <end position="579"/>
    </location>
</feature>
<reference evidence="4" key="1">
    <citation type="journal article" date="2020" name="Stud. Mycol.">
        <title>101 Dothideomycetes genomes: a test case for predicting lifestyles and emergence of pathogens.</title>
        <authorList>
            <person name="Haridas S."/>
            <person name="Albert R."/>
            <person name="Binder M."/>
            <person name="Bloem J."/>
            <person name="Labutti K."/>
            <person name="Salamov A."/>
            <person name="Andreopoulos B."/>
            <person name="Baker S."/>
            <person name="Barry K."/>
            <person name="Bills G."/>
            <person name="Bluhm B."/>
            <person name="Cannon C."/>
            <person name="Castanera R."/>
            <person name="Culley D."/>
            <person name="Daum C."/>
            <person name="Ezra D."/>
            <person name="Gonzalez J."/>
            <person name="Henrissat B."/>
            <person name="Kuo A."/>
            <person name="Liang C."/>
            <person name="Lipzen A."/>
            <person name="Lutzoni F."/>
            <person name="Magnuson J."/>
            <person name="Mondo S."/>
            <person name="Nolan M."/>
            <person name="Ohm R."/>
            <person name="Pangilinan J."/>
            <person name="Park H.-J."/>
            <person name="Ramirez L."/>
            <person name="Alfaro M."/>
            <person name="Sun H."/>
            <person name="Tritt A."/>
            <person name="Yoshinaga Y."/>
            <person name="Zwiers L.-H."/>
            <person name="Turgeon B."/>
            <person name="Goodwin S."/>
            <person name="Spatafora J."/>
            <person name="Crous P."/>
            <person name="Grigoriev I."/>
        </authorList>
    </citation>
    <scope>NUCLEOTIDE SEQUENCE</scope>
    <source>
        <strain evidence="4">ATCC 16933</strain>
    </source>
</reference>
<dbReference type="InterPro" id="IPR001164">
    <property type="entry name" value="ArfGAP_dom"/>
</dbReference>
<proteinExistence type="predicted"/>
<feature type="domain" description="Arf-GAP" evidence="3">
    <location>
        <begin position="16"/>
        <end position="126"/>
    </location>
</feature>
<evidence type="ECO:0000256" key="2">
    <source>
        <dbReference type="SAM" id="MobiDB-lite"/>
    </source>
</evidence>
<dbReference type="PANTHER" id="PTHR45705:SF1">
    <property type="entry name" value="FI20236P1"/>
    <property type="match status" value="1"/>
</dbReference>
<dbReference type="GO" id="GO:0005096">
    <property type="term" value="F:GTPase activator activity"/>
    <property type="evidence" value="ECO:0007669"/>
    <property type="project" value="InterPro"/>
</dbReference>
<dbReference type="Gene3D" id="1.10.220.150">
    <property type="entry name" value="Arf GTPase activating protein"/>
    <property type="match status" value="1"/>
</dbReference>
<dbReference type="InterPro" id="IPR051718">
    <property type="entry name" value="ARF_GTPase-activating"/>
</dbReference>
<organism evidence="4 5">
    <name type="scientific">Lineolata rhizophorae</name>
    <dbReference type="NCBI Taxonomy" id="578093"/>
    <lineage>
        <taxon>Eukaryota</taxon>
        <taxon>Fungi</taxon>
        <taxon>Dikarya</taxon>
        <taxon>Ascomycota</taxon>
        <taxon>Pezizomycotina</taxon>
        <taxon>Dothideomycetes</taxon>
        <taxon>Dothideomycetes incertae sedis</taxon>
        <taxon>Lineolatales</taxon>
        <taxon>Lineolataceae</taxon>
        <taxon>Lineolata</taxon>
    </lineage>
</organism>
<dbReference type="InterPro" id="IPR037278">
    <property type="entry name" value="ARFGAP/RecO"/>
</dbReference>
<dbReference type="GO" id="GO:0005737">
    <property type="term" value="C:cytoplasm"/>
    <property type="evidence" value="ECO:0007669"/>
    <property type="project" value="TreeGrafter"/>
</dbReference>
<dbReference type="InterPro" id="IPR038508">
    <property type="entry name" value="ArfGAP_dom_sf"/>
</dbReference>
<dbReference type="FunFam" id="1.10.220.150:FF:000010">
    <property type="entry name" value="Stromal membrane-associated protein"/>
    <property type="match status" value="1"/>
</dbReference>
<keyword evidence="1" id="KW-0862">Zinc</keyword>
<evidence type="ECO:0000259" key="3">
    <source>
        <dbReference type="PROSITE" id="PS50115"/>
    </source>
</evidence>
<dbReference type="Pfam" id="PF01412">
    <property type="entry name" value="ArfGap"/>
    <property type="match status" value="1"/>
</dbReference>
<keyword evidence="5" id="KW-1185">Reference proteome</keyword>
<dbReference type="InterPro" id="IPR044732">
    <property type="entry name" value="ArfGAP_SMAP1-like"/>
</dbReference>
<evidence type="ECO:0000313" key="5">
    <source>
        <dbReference type="Proteomes" id="UP000799766"/>
    </source>
</evidence>
<dbReference type="GO" id="GO:0008270">
    <property type="term" value="F:zinc ion binding"/>
    <property type="evidence" value="ECO:0007669"/>
    <property type="project" value="UniProtKB-KW"/>
</dbReference>
<feature type="compositionally biased region" description="Gly residues" evidence="2">
    <location>
        <begin position="536"/>
        <end position="550"/>
    </location>
</feature>
<name>A0A6A6NQB2_9PEZI</name>
<feature type="compositionally biased region" description="Pro residues" evidence="2">
    <location>
        <begin position="436"/>
        <end position="454"/>
    </location>
</feature>
<dbReference type="Proteomes" id="UP000799766">
    <property type="component" value="Unassembled WGS sequence"/>
</dbReference>
<dbReference type="AlphaFoldDB" id="A0A6A6NQB2"/>
<feature type="compositionally biased region" description="Low complexity" evidence="2">
    <location>
        <begin position="355"/>
        <end position="372"/>
    </location>
</feature>
<feature type="compositionally biased region" description="Low complexity" evidence="2">
    <location>
        <begin position="233"/>
        <end position="251"/>
    </location>
</feature>
<dbReference type="CDD" id="cd08839">
    <property type="entry name" value="ArfGap_SMAP"/>
    <property type="match status" value="1"/>
</dbReference>
<feature type="compositionally biased region" description="Pro residues" evidence="2">
    <location>
        <begin position="207"/>
        <end position="217"/>
    </location>
</feature>
<protein>
    <recommendedName>
        <fullName evidence="3">Arf-GAP domain-containing protein</fullName>
    </recommendedName>
</protein>
<keyword evidence="1" id="KW-0479">Metal-binding</keyword>
<keyword evidence="1" id="KW-0863">Zinc-finger</keyword>
<sequence length="603" mass="61581">MSRRPNPAADRAAQNQQTLKSLVKLESNKSCADCKRNKHPRWASWNLGVFVCIRCSGIHRGMGTHISRVKSVDLDSWTDEQLQNMLRWGNARANKYWEAKLAPGHVPSEAKIESFIRTKYESKRWVMDGGIPDPSTLGTDGDDNVPLNVVQDRAKLDRSASQRISSTSSHPSRQPAANIDLFGDDEPAAPAPPRPSTTEPSITARPGVPPKAEPAPPKQTKAGDSLLGLDFFGSPSGATSPPSRPASTASAVGTTTQSRPDLKQSILSLYASKPATAPSQPHHQPSHSGSFGGMGSPQHTQPPRSSGSPGGLNDAFSSLSMTPSSPPQQQPAAKPDHFAGLTGAMGSSGHRQTPSSTSAFGSGGSFFDSISSPAPPAGPLVGAPVQKNRTFSSGSGFGDFSSTAIPAAPPAPKPASSGFGGMSDLVDLNMSSSSGPAPPPPQPSTAAAPKPPTMDSPFNLSKPKPAPPQQTTATAVPSYTGFSNMDAWGSNDAWGSPDPAPTAASAATPKSPPPPPKDDSFGWGSSAAPTSSHTGAGAGWGSGSGSGGSGAAHISADEDFGGWASAAPAPAPTGGNSTGPPAPPKPVGGGFGGNDDLFSNVWE</sequence>
<feature type="compositionally biased region" description="Low complexity" evidence="2">
    <location>
        <begin position="278"/>
        <end position="288"/>
    </location>
</feature>
<dbReference type="SUPFAM" id="SSF57863">
    <property type="entry name" value="ArfGap/RecO-like zinc finger"/>
    <property type="match status" value="1"/>
</dbReference>
<feature type="compositionally biased region" description="Polar residues" evidence="2">
    <location>
        <begin position="297"/>
        <end position="307"/>
    </location>
</feature>
<dbReference type="PROSITE" id="PS50115">
    <property type="entry name" value="ARFGAP"/>
    <property type="match status" value="1"/>
</dbReference>